<dbReference type="AlphaFoldDB" id="A0A0L7QMN3"/>
<keyword evidence="2" id="KW-1185">Reference proteome</keyword>
<dbReference type="STRING" id="597456.A0A0L7QMN3"/>
<evidence type="ECO:0000313" key="1">
    <source>
        <dbReference type="EMBL" id="KOC59850.1"/>
    </source>
</evidence>
<name>A0A0L7QMN3_9HYME</name>
<evidence type="ECO:0008006" key="3">
    <source>
        <dbReference type="Google" id="ProtNLM"/>
    </source>
</evidence>
<gene>
    <name evidence="1" type="ORF">WH47_10764</name>
</gene>
<proteinExistence type="predicted"/>
<accession>A0A0L7QMN3</accession>
<dbReference type="Proteomes" id="UP000053825">
    <property type="component" value="Unassembled WGS sequence"/>
</dbReference>
<protein>
    <recommendedName>
        <fullName evidence="3">Pre-C2HC domain-containing protein</fullName>
    </recommendedName>
</protein>
<sequence length="133" mass="15268">MAVRVVAETVDLDKLKDSQELKDVGLTIGNKLQLRPRLLIRNVPSNIEPKNLTDEICNRNLNSIPADEIKTIFVYLQIRDRSNRNIVIEVSPAARNQIMSRSRLYIGYGSCRVEDHIRILRCYKCVKHGHTAK</sequence>
<organism evidence="1 2">
    <name type="scientific">Habropoda laboriosa</name>
    <dbReference type="NCBI Taxonomy" id="597456"/>
    <lineage>
        <taxon>Eukaryota</taxon>
        <taxon>Metazoa</taxon>
        <taxon>Ecdysozoa</taxon>
        <taxon>Arthropoda</taxon>
        <taxon>Hexapoda</taxon>
        <taxon>Insecta</taxon>
        <taxon>Pterygota</taxon>
        <taxon>Neoptera</taxon>
        <taxon>Endopterygota</taxon>
        <taxon>Hymenoptera</taxon>
        <taxon>Apocrita</taxon>
        <taxon>Aculeata</taxon>
        <taxon>Apoidea</taxon>
        <taxon>Anthophila</taxon>
        <taxon>Apidae</taxon>
        <taxon>Habropoda</taxon>
    </lineage>
</organism>
<reference evidence="1 2" key="1">
    <citation type="submission" date="2015-07" db="EMBL/GenBank/DDBJ databases">
        <title>The genome of Habropoda laboriosa.</title>
        <authorList>
            <person name="Pan H."/>
            <person name="Kapheim K."/>
        </authorList>
    </citation>
    <scope>NUCLEOTIDE SEQUENCE [LARGE SCALE GENOMIC DNA]</scope>
    <source>
        <strain evidence="1">0110345459</strain>
    </source>
</reference>
<evidence type="ECO:0000313" key="2">
    <source>
        <dbReference type="Proteomes" id="UP000053825"/>
    </source>
</evidence>
<dbReference type="EMBL" id="KQ414886">
    <property type="protein sequence ID" value="KOC59850.1"/>
    <property type="molecule type" value="Genomic_DNA"/>
</dbReference>